<feature type="transmembrane region" description="Helical" evidence="6">
    <location>
        <begin position="285"/>
        <end position="302"/>
    </location>
</feature>
<keyword evidence="3 6" id="KW-0812">Transmembrane</keyword>
<feature type="domain" description="Ammonium transporter AmtB-like" evidence="7">
    <location>
        <begin position="37"/>
        <end position="415"/>
    </location>
</feature>
<feature type="transmembrane region" description="Helical" evidence="6">
    <location>
        <begin position="230"/>
        <end position="248"/>
    </location>
</feature>
<feature type="transmembrane region" description="Helical" evidence="6">
    <location>
        <begin position="80"/>
        <end position="97"/>
    </location>
</feature>
<evidence type="ECO:0000259" key="7">
    <source>
        <dbReference type="Pfam" id="PF00909"/>
    </source>
</evidence>
<dbReference type="PANTHER" id="PTHR11730">
    <property type="entry name" value="AMMONIUM TRANSPORTER"/>
    <property type="match status" value="1"/>
</dbReference>
<feature type="transmembrane region" description="Helical" evidence="6">
    <location>
        <begin position="387"/>
        <end position="412"/>
    </location>
</feature>
<protein>
    <recommendedName>
        <fullName evidence="7">Ammonium transporter AmtB-like domain-containing protein</fullName>
    </recommendedName>
</protein>
<dbReference type="PRINTS" id="PR00342">
    <property type="entry name" value="RHESUSRHD"/>
</dbReference>
<reference evidence="8" key="1">
    <citation type="submission" date="2022-01" db="EMBL/GenBank/DDBJ databases">
        <authorList>
            <person name="King R."/>
        </authorList>
    </citation>
    <scope>NUCLEOTIDE SEQUENCE</scope>
</reference>
<sequence>MALDRRAGILLIAIEIIMIPLFAFQLYYGRDADPVALKAKSAHLSYYPMFQDIHVMLLVGFGFLMTFLRKYGFSSVSFNFLLCAVMMQWGLLMQSLFKGPGITIISLIETDILVAAVLISFGCILGKTSPIQMVLVAFLEVPVYLLNAHIGDKISVSDPGGSIFVHVFGAYFGLSVSRILGKPKCNNLEATSYTSDMFAMIGTLFLWVFWPSFNGIFTNTDDEQQRAIINTYISLTASCVTAFAVSILTDSNRKLTMGHIQNASLAGGVAVGTVTTLVIHPFGALIIGVGGGLISTLGFVYVQKWLERRTGLHDTCGVHNLHGLPGVFAGITSAIVAAIATQEVYGPRLFLIYKARAPEAFTSELKEIQHQLIQVLPGEDRSALGQAVYQLLGLAVTLVVAVTSGIFTGLILKVTSRWTGIVPEEYIHNDELYWNMEQEDDKKPRTLELETDSNNRLNVV</sequence>
<evidence type="ECO:0000256" key="1">
    <source>
        <dbReference type="ARBA" id="ARBA00004141"/>
    </source>
</evidence>
<proteinExistence type="inferred from homology"/>
<dbReference type="GO" id="GO:0005886">
    <property type="term" value="C:plasma membrane"/>
    <property type="evidence" value="ECO:0007669"/>
    <property type="project" value="InterPro"/>
</dbReference>
<feature type="transmembrane region" description="Helical" evidence="6">
    <location>
        <begin position="163"/>
        <end position="181"/>
    </location>
</feature>
<gene>
    <name evidence="8" type="ORF">NEZAVI_LOCUS1634</name>
</gene>
<dbReference type="SUPFAM" id="SSF111352">
    <property type="entry name" value="Ammonium transporter"/>
    <property type="match status" value="1"/>
</dbReference>
<feature type="transmembrane region" description="Helical" evidence="6">
    <location>
        <begin position="260"/>
        <end position="279"/>
    </location>
</feature>
<dbReference type="AlphaFoldDB" id="A0A9P0E5V3"/>
<dbReference type="OrthoDB" id="534912at2759"/>
<feature type="transmembrane region" description="Helical" evidence="6">
    <location>
        <begin position="48"/>
        <end position="68"/>
    </location>
</feature>
<evidence type="ECO:0000256" key="4">
    <source>
        <dbReference type="ARBA" id="ARBA00022989"/>
    </source>
</evidence>
<evidence type="ECO:0000256" key="2">
    <source>
        <dbReference type="ARBA" id="ARBA00011036"/>
    </source>
</evidence>
<dbReference type="Gene3D" id="1.10.3430.10">
    <property type="entry name" value="Ammonium transporter AmtB like domains"/>
    <property type="match status" value="1"/>
</dbReference>
<keyword evidence="4 6" id="KW-1133">Transmembrane helix</keyword>
<accession>A0A9P0E5V3</accession>
<dbReference type="InterPro" id="IPR029020">
    <property type="entry name" value="Ammonium/urea_transptr"/>
</dbReference>
<comment type="subcellular location">
    <subcellularLocation>
        <location evidence="1">Membrane</location>
        <topology evidence="1">Multi-pass membrane protein</topology>
    </subcellularLocation>
</comment>
<feature type="transmembrane region" description="Helical" evidence="6">
    <location>
        <begin position="323"/>
        <end position="341"/>
    </location>
</feature>
<feature type="transmembrane region" description="Helical" evidence="6">
    <location>
        <begin position="193"/>
        <end position="210"/>
    </location>
</feature>
<name>A0A9P0E5V3_NEZVI</name>
<comment type="similarity">
    <text evidence="2">Belongs to the ammonium transporter (TC 2.A.49) family. Rh subfamily.</text>
</comment>
<dbReference type="GO" id="GO:0097272">
    <property type="term" value="P:ammonium homeostasis"/>
    <property type="evidence" value="ECO:0007669"/>
    <property type="project" value="TreeGrafter"/>
</dbReference>
<dbReference type="PANTHER" id="PTHR11730:SF60">
    <property type="entry name" value="RH50, ISOFORM D"/>
    <property type="match status" value="1"/>
</dbReference>
<evidence type="ECO:0000256" key="6">
    <source>
        <dbReference type="SAM" id="Phobius"/>
    </source>
</evidence>
<feature type="transmembrane region" description="Helical" evidence="6">
    <location>
        <begin position="133"/>
        <end position="151"/>
    </location>
</feature>
<evidence type="ECO:0000313" key="9">
    <source>
        <dbReference type="Proteomes" id="UP001152798"/>
    </source>
</evidence>
<dbReference type="InterPro" id="IPR024041">
    <property type="entry name" value="NH4_transpt_AmtB-like_dom"/>
</dbReference>
<keyword evidence="9" id="KW-1185">Reference proteome</keyword>
<evidence type="ECO:0000256" key="5">
    <source>
        <dbReference type="ARBA" id="ARBA00023136"/>
    </source>
</evidence>
<keyword evidence="5 6" id="KW-0472">Membrane</keyword>
<feature type="transmembrane region" description="Helical" evidence="6">
    <location>
        <begin position="7"/>
        <end position="28"/>
    </location>
</feature>
<dbReference type="EMBL" id="OV725077">
    <property type="protein sequence ID" value="CAH1390428.1"/>
    <property type="molecule type" value="Genomic_DNA"/>
</dbReference>
<dbReference type="InterPro" id="IPR002229">
    <property type="entry name" value="RhesusRHD"/>
</dbReference>
<organism evidence="8 9">
    <name type="scientific">Nezara viridula</name>
    <name type="common">Southern green stink bug</name>
    <name type="synonym">Cimex viridulus</name>
    <dbReference type="NCBI Taxonomy" id="85310"/>
    <lineage>
        <taxon>Eukaryota</taxon>
        <taxon>Metazoa</taxon>
        <taxon>Ecdysozoa</taxon>
        <taxon>Arthropoda</taxon>
        <taxon>Hexapoda</taxon>
        <taxon>Insecta</taxon>
        <taxon>Pterygota</taxon>
        <taxon>Neoptera</taxon>
        <taxon>Paraneoptera</taxon>
        <taxon>Hemiptera</taxon>
        <taxon>Heteroptera</taxon>
        <taxon>Panheteroptera</taxon>
        <taxon>Pentatomomorpha</taxon>
        <taxon>Pentatomoidea</taxon>
        <taxon>Pentatomidae</taxon>
        <taxon>Pentatominae</taxon>
        <taxon>Nezara</taxon>
    </lineage>
</organism>
<evidence type="ECO:0000313" key="8">
    <source>
        <dbReference type="EMBL" id="CAH1390428.1"/>
    </source>
</evidence>
<dbReference type="GO" id="GO:0008519">
    <property type="term" value="F:ammonium channel activity"/>
    <property type="evidence" value="ECO:0007669"/>
    <property type="project" value="InterPro"/>
</dbReference>
<evidence type="ECO:0000256" key="3">
    <source>
        <dbReference type="ARBA" id="ARBA00022692"/>
    </source>
</evidence>
<dbReference type="Pfam" id="PF00909">
    <property type="entry name" value="Ammonium_transp"/>
    <property type="match status" value="1"/>
</dbReference>
<feature type="transmembrane region" description="Helical" evidence="6">
    <location>
        <begin position="103"/>
        <end position="126"/>
    </location>
</feature>
<dbReference type="Proteomes" id="UP001152798">
    <property type="component" value="Chromosome 1"/>
</dbReference>